<accession>A0ABM8I0I2</accession>
<evidence type="ECO:0000313" key="2">
    <source>
        <dbReference type="Proteomes" id="UP001319827"/>
    </source>
</evidence>
<name>A0ABM8I0I2_9BACT</name>
<reference evidence="1 2" key="1">
    <citation type="journal article" date="2016" name="C (Basel)">
        <title>Selective Growth of and Electricity Production by Marine Exoelectrogenic Bacteria in Self-Aggregated Hydrogel of Microbially Reduced Graphene Oxide.</title>
        <authorList>
            <person name="Yoshida N."/>
            <person name="Goto Y."/>
            <person name="Miyata Y."/>
        </authorList>
    </citation>
    <scope>NUCLEOTIDE SEQUENCE [LARGE SCALE GENOMIC DNA]</scope>
    <source>
        <strain evidence="1 2">NIT-T3</strain>
    </source>
</reference>
<dbReference type="PANTHER" id="PTHR42754">
    <property type="entry name" value="ENDOGLUCANASE"/>
    <property type="match status" value="1"/>
</dbReference>
<dbReference type="EMBL" id="AP024355">
    <property type="protein sequence ID" value="BCR06334.1"/>
    <property type="molecule type" value="Genomic_DNA"/>
</dbReference>
<protein>
    <submittedName>
        <fullName evidence="1">Uncharacterized protein</fullName>
    </submittedName>
</protein>
<dbReference type="SUPFAM" id="SSF50998">
    <property type="entry name" value="Quinoprotein alcohol dehydrogenase-like"/>
    <property type="match status" value="1"/>
</dbReference>
<sequence>MRGFVSWMGAMAGALVVFHALGCWAAEPGLAAGQVHTYGAPMDERVFDMRSIGAAHLLAGTAQRIDGDFLFDKAWLTRLDGHGRMLWQKSFIGAWSDAFLSVQPTSHGAVAAGSTFYFPERRLDGWVVAFGHDGQPVWQQAFGGGGRDLFTSVSNTLDGVVLAGETDSFREGFRDAWVVRLAGDGSIQWQKTYGRDDGATGIREIRSVPDGFIVVGSTRALFPLGLSSDGWVAKLDPAGNLQWQMVLGNEADGESLGAVVPSEDGYLLIGGRSSAADFNEDGWAVMLDLAGNVLWQKTIGSEKRESFAAAASSGDGYVLAGRMEFDGWLVKLDGEGNLLWQRTYGGERTDTFSSVLATSGGLLAAGDTETFGVAESDIRHGFNVWLLSLDSQGDMAGCSLGMPGDASASSLEDVPGHFSPIVQDIDAAPLETRAVGMDTGASMTTECAGAGFKSLLLPPAWQKWKELLKRPGFPFRY</sequence>
<reference evidence="1 2" key="2">
    <citation type="journal article" date="2021" name="Int. J. Syst. Evol. Microbiol.">
        <title>Isolation and Polyphasic Characterization of Desulfuromonas versatilis sp. Nov., an Electrogenic Bacteria Capable of Versatile Metabolism Isolated from a Graphene Oxide-Reducing Enrichment Culture.</title>
        <authorList>
            <person name="Xie L."/>
            <person name="Yoshida N."/>
            <person name="Ishii S."/>
            <person name="Meng L."/>
        </authorList>
    </citation>
    <scope>NUCLEOTIDE SEQUENCE [LARGE SCALE GENOMIC DNA]</scope>
    <source>
        <strain evidence="1 2">NIT-T3</strain>
    </source>
</reference>
<gene>
    <name evidence="1" type="ORF">DESUT3_34030</name>
</gene>
<dbReference type="RefSeq" id="WP_221249709.1">
    <property type="nucleotide sequence ID" value="NZ_AP024355.1"/>
</dbReference>
<dbReference type="InterPro" id="IPR011047">
    <property type="entry name" value="Quinoprotein_ADH-like_sf"/>
</dbReference>
<proteinExistence type="predicted"/>
<evidence type="ECO:0000313" key="1">
    <source>
        <dbReference type="EMBL" id="BCR06334.1"/>
    </source>
</evidence>
<organism evidence="1 2">
    <name type="scientific">Desulfuromonas versatilis</name>
    <dbReference type="NCBI Taxonomy" id="2802975"/>
    <lineage>
        <taxon>Bacteria</taxon>
        <taxon>Pseudomonadati</taxon>
        <taxon>Thermodesulfobacteriota</taxon>
        <taxon>Desulfuromonadia</taxon>
        <taxon>Desulfuromonadales</taxon>
        <taxon>Desulfuromonadaceae</taxon>
        <taxon>Desulfuromonas</taxon>
    </lineage>
</organism>
<dbReference type="Gene3D" id="2.80.10.50">
    <property type="match status" value="1"/>
</dbReference>
<dbReference type="Proteomes" id="UP001319827">
    <property type="component" value="Chromosome"/>
</dbReference>
<dbReference type="PANTHER" id="PTHR42754:SF1">
    <property type="entry name" value="LIPOPROTEIN"/>
    <property type="match status" value="1"/>
</dbReference>
<keyword evidence="2" id="KW-1185">Reference proteome</keyword>